<dbReference type="AlphaFoldDB" id="A0A1T4JNZ0"/>
<dbReference type="Pfam" id="PF13801">
    <property type="entry name" value="Metal_resist"/>
    <property type="match status" value="1"/>
</dbReference>
<gene>
    <name evidence="1" type="ORF">SAMN02745126_00252</name>
</gene>
<protein>
    <submittedName>
        <fullName evidence="1">Heavy-metal resistance</fullName>
    </submittedName>
</protein>
<name>A0A1T4JNZ0_9HYPH</name>
<dbReference type="RefSeq" id="WP_085932014.1">
    <property type="nucleotide sequence ID" value="NZ_FUWJ01000001.1"/>
</dbReference>
<keyword evidence="2" id="KW-1185">Reference proteome</keyword>
<dbReference type="OrthoDB" id="7450844at2"/>
<accession>A0A1T4JNZ0</accession>
<proteinExistence type="predicted"/>
<evidence type="ECO:0000313" key="2">
    <source>
        <dbReference type="Proteomes" id="UP000190092"/>
    </source>
</evidence>
<sequence>MKSPWRTFVVMLLVTVAAAGVAGWAGARYGLSHAPEVTDLDIAIHRDLNLTSEQDRQIHTLEAAFAVQRSDLQAEMRAANKDLAEALSQRHSYDEPARQAVARLHAAMSKLQERTIEHVLAIRALLDPSQAAAFDRQVSKALGLPPS</sequence>
<dbReference type="InterPro" id="IPR025961">
    <property type="entry name" value="Metal_resist"/>
</dbReference>
<organism evidence="1 2">
    <name type="scientific">Enhydrobacter aerosaccus</name>
    <dbReference type="NCBI Taxonomy" id="225324"/>
    <lineage>
        <taxon>Bacteria</taxon>
        <taxon>Pseudomonadati</taxon>
        <taxon>Pseudomonadota</taxon>
        <taxon>Alphaproteobacteria</taxon>
        <taxon>Hyphomicrobiales</taxon>
        <taxon>Enhydrobacter</taxon>
    </lineage>
</organism>
<dbReference type="Proteomes" id="UP000190092">
    <property type="component" value="Unassembled WGS sequence"/>
</dbReference>
<dbReference type="EMBL" id="FUWJ01000001">
    <property type="protein sequence ID" value="SJZ31755.1"/>
    <property type="molecule type" value="Genomic_DNA"/>
</dbReference>
<dbReference type="STRING" id="225324.SAMN02745126_00252"/>
<evidence type="ECO:0000313" key="1">
    <source>
        <dbReference type="EMBL" id="SJZ31755.1"/>
    </source>
</evidence>
<reference evidence="2" key="1">
    <citation type="submission" date="2017-02" db="EMBL/GenBank/DDBJ databases">
        <authorList>
            <person name="Varghese N."/>
            <person name="Submissions S."/>
        </authorList>
    </citation>
    <scope>NUCLEOTIDE SEQUENCE [LARGE SCALE GENOMIC DNA]</scope>
    <source>
        <strain evidence="2">ATCC 27094</strain>
    </source>
</reference>
<dbReference type="Gene3D" id="1.20.120.1490">
    <property type="match status" value="1"/>
</dbReference>